<dbReference type="InterPro" id="IPR029058">
    <property type="entry name" value="AB_hydrolase_fold"/>
</dbReference>
<dbReference type="KEGG" id="agm:DCE93_00475"/>
<dbReference type="Proteomes" id="UP000244729">
    <property type="component" value="Chromosome"/>
</dbReference>
<dbReference type="SUPFAM" id="SSF53474">
    <property type="entry name" value="alpha/beta-Hydrolases"/>
    <property type="match status" value="1"/>
</dbReference>
<evidence type="ECO:0000313" key="3">
    <source>
        <dbReference type="Proteomes" id="UP000244729"/>
    </source>
</evidence>
<dbReference type="AlphaFoldDB" id="A0A2S0WSL1"/>
<dbReference type="OrthoDB" id="9773549at2"/>
<protein>
    <submittedName>
        <fullName evidence="2">Alpha/beta hydrolase</fullName>
    </submittedName>
</protein>
<dbReference type="PANTHER" id="PTHR37017">
    <property type="entry name" value="AB HYDROLASE-1 DOMAIN-CONTAINING PROTEIN-RELATED"/>
    <property type="match status" value="1"/>
</dbReference>
<dbReference type="EMBL" id="CP028913">
    <property type="protein sequence ID" value="AWB94333.1"/>
    <property type="molecule type" value="Genomic_DNA"/>
</dbReference>
<dbReference type="RefSeq" id="WP_108594160.1">
    <property type="nucleotide sequence ID" value="NZ_CP028913.1"/>
</dbReference>
<proteinExistence type="predicted"/>
<dbReference type="GO" id="GO:0016787">
    <property type="term" value="F:hydrolase activity"/>
    <property type="evidence" value="ECO:0007669"/>
    <property type="project" value="UniProtKB-KW"/>
</dbReference>
<keyword evidence="3" id="KW-1185">Reference proteome</keyword>
<accession>A0A2S0WSL1</accession>
<evidence type="ECO:0000259" key="1">
    <source>
        <dbReference type="Pfam" id="PF12697"/>
    </source>
</evidence>
<organism evidence="2 3">
    <name type="scientific">Agromyces badenianii</name>
    <dbReference type="NCBI Taxonomy" id="2080742"/>
    <lineage>
        <taxon>Bacteria</taxon>
        <taxon>Bacillati</taxon>
        <taxon>Actinomycetota</taxon>
        <taxon>Actinomycetes</taxon>
        <taxon>Micrococcales</taxon>
        <taxon>Microbacteriaceae</taxon>
        <taxon>Agromyces</taxon>
    </lineage>
</organism>
<feature type="domain" description="AB hydrolase-1" evidence="1">
    <location>
        <begin position="3"/>
        <end position="224"/>
    </location>
</feature>
<dbReference type="InterPro" id="IPR052897">
    <property type="entry name" value="Sec-Metab_Biosynth_Hydrolase"/>
</dbReference>
<dbReference type="Pfam" id="PF12697">
    <property type="entry name" value="Abhydrolase_6"/>
    <property type="match status" value="1"/>
</dbReference>
<sequence length="244" mass="26012">MDIILVPGMWLDASSWHDVVPVLEAAGHRAHPVTLPGMESREADRSKVALGDHVNAVVERIDAASAPVVLVGHSAGADLVWAAVDARPDRVARAILVGGIPSAAGAALVSGYDAVDGAIPLPEWSAFDDADLAGLDDAMRARFRERAIPSPAQVLAGPQRYTDERRRDVPVTAVSTEYSSDELRGWMVEYADAMREFTSIRDVTLVDLPTGHWPQFSRPVELAELILGQPPLAAGDSGAAASRR</sequence>
<dbReference type="InterPro" id="IPR000073">
    <property type="entry name" value="AB_hydrolase_1"/>
</dbReference>
<dbReference type="PANTHER" id="PTHR37017:SF11">
    <property type="entry name" value="ESTERASE_LIPASE_THIOESTERASE DOMAIN-CONTAINING PROTEIN"/>
    <property type="match status" value="1"/>
</dbReference>
<keyword evidence="2" id="KW-0378">Hydrolase</keyword>
<gene>
    <name evidence="2" type="ORF">DCE93_00475</name>
</gene>
<name>A0A2S0WSL1_9MICO</name>
<evidence type="ECO:0000313" key="2">
    <source>
        <dbReference type="EMBL" id="AWB94333.1"/>
    </source>
</evidence>
<dbReference type="Gene3D" id="3.40.50.1820">
    <property type="entry name" value="alpha/beta hydrolase"/>
    <property type="match status" value="1"/>
</dbReference>
<reference evidence="2 3" key="1">
    <citation type="submission" date="2018-04" db="EMBL/GenBank/DDBJ databases">
        <authorList>
            <person name="Li J."/>
        </authorList>
    </citation>
    <scope>NUCLEOTIDE SEQUENCE [LARGE SCALE GENOMIC DNA]</scope>
    <source>
        <strain evidence="3">30A</strain>
    </source>
</reference>